<organism evidence="3 4">
    <name type="scientific">Vicia faba</name>
    <name type="common">Broad bean</name>
    <name type="synonym">Faba vulgaris</name>
    <dbReference type="NCBI Taxonomy" id="3906"/>
    <lineage>
        <taxon>Eukaryota</taxon>
        <taxon>Viridiplantae</taxon>
        <taxon>Streptophyta</taxon>
        <taxon>Embryophyta</taxon>
        <taxon>Tracheophyta</taxon>
        <taxon>Spermatophyta</taxon>
        <taxon>Magnoliopsida</taxon>
        <taxon>eudicotyledons</taxon>
        <taxon>Gunneridae</taxon>
        <taxon>Pentapetalae</taxon>
        <taxon>rosids</taxon>
        <taxon>fabids</taxon>
        <taxon>Fabales</taxon>
        <taxon>Fabaceae</taxon>
        <taxon>Papilionoideae</taxon>
        <taxon>50 kb inversion clade</taxon>
        <taxon>NPAAA clade</taxon>
        <taxon>Hologalegina</taxon>
        <taxon>IRL clade</taxon>
        <taxon>Fabeae</taxon>
        <taxon>Vicia</taxon>
    </lineage>
</organism>
<dbReference type="FunFam" id="1.20.1310.10:FF:000021">
    <property type="entry name" value="Cullin-1, putative"/>
    <property type="match status" value="1"/>
</dbReference>
<evidence type="ECO:0000256" key="1">
    <source>
        <dbReference type="ARBA" id="ARBA00006019"/>
    </source>
</evidence>
<comment type="similarity">
    <text evidence="1">Belongs to the cullin family.</text>
</comment>
<reference evidence="3 4" key="1">
    <citation type="submission" date="2023-01" db="EMBL/GenBank/DDBJ databases">
        <authorList>
            <person name="Kreplak J."/>
        </authorList>
    </citation>
    <scope>NUCLEOTIDE SEQUENCE [LARGE SCALE GENOMIC DNA]</scope>
</reference>
<dbReference type="GO" id="GO:0006511">
    <property type="term" value="P:ubiquitin-dependent protein catabolic process"/>
    <property type="evidence" value="ECO:0007669"/>
    <property type="project" value="InterPro"/>
</dbReference>
<evidence type="ECO:0000313" key="4">
    <source>
        <dbReference type="Proteomes" id="UP001157006"/>
    </source>
</evidence>
<gene>
    <name evidence="3" type="ORF">VFH_III147240</name>
</gene>
<dbReference type="InterPro" id="IPR016159">
    <property type="entry name" value="Cullin_repeat-like_dom_sf"/>
</dbReference>
<dbReference type="SUPFAM" id="SSF74788">
    <property type="entry name" value="Cullin repeat-like"/>
    <property type="match status" value="1"/>
</dbReference>
<keyword evidence="4" id="KW-1185">Reference proteome</keyword>
<accession>A0AAV1A303</accession>
<sequence>MTDRKTIDLDQGWAYMQNGIKKLKTILEGSSKTQFSSEEYMMLYTTIYNMCTQKPPLDYSQDLYDRYKGFFEEYIRSTVLSSVRDKHDEFMLRELVQRWVNHKVLVRWLSRFFHYLDRYFVVRRSLPPLNEVWLSAFRDLVYMEVRANASKAVITLIDKEREGEQIDRSLLKNILDIFVEIGMGDMKHYENDFEVQMLEDTADYYRKRVSHYLHASTEQKLVEKVQHELLVSRANQLLEKEHSGCRALLRDDKVDYLSRMYRLYHKIPKGLDAVANVFKQHITDEGTTLVQLTEESSCNKKNYKPCYP</sequence>
<dbReference type="Proteomes" id="UP001157006">
    <property type="component" value="Chromosome 3"/>
</dbReference>
<dbReference type="Pfam" id="PF00888">
    <property type="entry name" value="Cullin"/>
    <property type="match status" value="1"/>
</dbReference>
<protein>
    <recommendedName>
        <fullName evidence="2">Cullin N-terminal domain-containing protein</fullName>
    </recommendedName>
</protein>
<evidence type="ECO:0000259" key="2">
    <source>
        <dbReference type="Pfam" id="PF00888"/>
    </source>
</evidence>
<dbReference type="AlphaFoldDB" id="A0AAV1A303"/>
<name>A0AAV1A303_VICFA</name>
<dbReference type="GO" id="GO:0031625">
    <property type="term" value="F:ubiquitin protein ligase binding"/>
    <property type="evidence" value="ECO:0007669"/>
    <property type="project" value="InterPro"/>
</dbReference>
<dbReference type="EMBL" id="OX451738">
    <property type="protein sequence ID" value="CAI8604721.1"/>
    <property type="molecule type" value="Genomic_DNA"/>
</dbReference>
<evidence type="ECO:0000313" key="3">
    <source>
        <dbReference type="EMBL" id="CAI8604721.1"/>
    </source>
</evidence>
<dbReference type="InterPro" id="IPR001373">
    <property type="entry name" value="Cullin_N"/>
</dbReference>
<dbReference type="Gene3D" id="1.20.1310.10">
    <property type="entry name" value="Cullin Repeats"/>
    <property type="match status" value="3"/>
</dbReference>
<feature type="domain" description="Cullin N-terminal" evidence="2">
    <location>
        <begin position="13"/>
        <end position="208"/>
    </location>
</feature>
<proteinExistence type="inferred from homology"/>
<dbReference type="InterPro" id="IPR045093">
    <property type="entry name" value="Cullin"/>
</dbReference>
<dbReference type="PANTHER" id="PTHR11932">
    <property type="entry name" value="CULLIN"/>
    <property type="match status" value="1"/>
</dbReference>